<dbReference type="Pfam" id="PF09397">
    <property type="entry name" value="FtsK_gamma"/>
    <property type="match status" value="1"/>
</dbReference>
<feature type="region of interest" description="Disordered" evidence="7">
    <location>
        <begin position="384"/>
        <end position="430"/>
    </location>
</feature>
<keyword evidence="8" id="KW-0472">Membrane</keyword>
<feature type="region of interest" description="Disordered" evidence="7">
    <location>
        <begin position="269"/>
        <end position="328"/>
    </location>
</feature>
<reference evidence="10" key="1">
    <citation type="submission" date="2022-10" db="EMBL/GenBank/DDBJ databases">
        <title>The complete genomes of actinobacterial strains from the NBC collection.</title>
        <authorList>
            <person name="Joergensen T.S."/>
            <person name="Alvarez Arevalo M."/>
            <person name="Sterndorff E.B."/>
            <person name="Faurdal D."/>
            <person name="Vuksanovic O."/>
            <person name="Mourched A.-S."/>
            <person name="Charusanti P."/>
            <person name="Shaw S."/>
            <person name="Blin K."/>
            <person name="Weber T."/>
        </authorList>
    </citation>
    <scope>NUCLEOTIDE SEQUENCE</scope>
    <source>
        <strain evidence="10">NBC_00049</strain>
    </source>
</reference>
<dbReference type="AlphaFoldDB" id="A0AAU2JXB4"/>
<dbReference type="InterPro" id="IPR036390">
    <property type="entry name" value="WH_DNA-bd_sf"/>
</dbReference>
<dbReference type="SMART" id="SM00843">
    <property type="entry name" value="Ftsk_gamma"/>
    <property type="match status" value="1"/>
</dbReference>
<dbReference type="SMART" id="SM00382">
    <property type="entry name" value="AAA"/>
    <property type="match status" value="1"/>
</dbReference>
<keyword evidence="3 6" id="KW-0067">ATP-binding</keyword>
<dbReference type="GO" id="GO:0005524">
    <property type="term" value="F:ATP binding"/>
    <property type="evidence" value="ECO:0007669"/>
    <property type="project" value="UniProtKB-UniRule"/>
</dbReference>
<dbReference type="Pfam" id="PF17854">
    <property type="entry name" value="FtsK_alpha"/>
    <property type="match status" value="1"/>
</dbReference>
<keyword evidence="2 6" id="KW-0547">Nucleotide-binding</keyword>
<feature type="compositionally biased region" description="Low complexity" evidence="7">
    <location>
        <begin position="13"/>
        <end position="31"/>
    </location>
</feature>
<evidence type="ECO:0000256" key="5">
    <source>
        <dbReference type="ARBA" id="ARBA00024986"/>
    </source>
</evidence>
<evidence type="ECO:0000259" key="9">
    <source>
        <dbReference type="PROSITE" id="PS50901"/>
    </source>
</evidence>
<evidence type="ECO:0000256" key="3">
    <source>
        <dbReference type="ARBA" id="ARBA00022840"/>
    </source>
</evidence>
<dbReference type="PANTHER" id="PTHR22683:SF41">
    <property type="entry name" value="DNA TRANSLOCASE FTSK"/>
    <property type="match status" value="1"/>
</dbReference>
<feature type="domain" description="FtsK" evidence="9">
    <location>
        <begin position="574"/>
        <end position="774"/>
    </location>
</feature>
<keyword evidence="8" id="KW-1133">Transmembrane helix</keyword>
<feature type="transmembrane region" description="Helical" evidence="8">
    <location>
        <begin position="132"/>
        <end position="157"/>
    </location>
</feature>
<name>A0AAU2JXB4_9ACTN</name>
<feature type="compositionally biased region" description="Basic and acidic residues" evidence="7">
    <location>
        <begin position="270"/>
        <end position="291"/>
    </location>
</feature>
<evidence type="ECO:0000313" key="10">
    <source>
        <dbReference type="EMBL" id="WTU76411.1"/>
    </source>
</evidence>
<dbReference type="InterPro" id="IPR041027">
    <property type="entry name" value="FtsK_alpha"/>
</dbReference>
<gene>
    <name evidence="10" type="ORF">OG327_25520</name>
</gene>
<comment type="function">
    <text evidence="5">Essential cell division protein that coordinates cell division and chromosome segregation. The N-terminus is involved in assembly of the cell-division machinery. The C-terminus functions as a DNA motor that moves dsDNA in an ATP-dependent manner towards the dif recombination site, which is located within the replication terminus region. Required for activation of the Xer recombinase, allowing activation of chromosome unlinking by recombination.</text>
</comment>
<sequence>MASSTSGKGSQSAAGTAKGRTGRTTAPAKKAAPARKPPAKKAAAAKRAPVKKVAAKPAPSPTGGVVRLVRAVWLGCAHAVGAVFRGIGQGARNLDPAHRKDGVALLLLALALIVAAGTWSNLSGPVGDLVTMLVTGAFGRLDLLVPILLGVMAVRFIRHPEQTDANGRIGIGLSALVIGILGLVHIACGAPGRDEGTTAMQNAGGLVGWGASKPLIFTMGAPLAVPMLVLLTVFGLLVVTATPVNAIPQRLRRLGIRLGIIAPNEYDEGYGDHEGAESAERRDRHDAEQWRARGGAGADSADPVDAAEEEALAERRRPRRSSSRPAMNREMDAVDVAAAAAAALDGVVYGGLPPSPLVADLTQGIGVEREGVEITAPVPPAREELPVAPAASEEGAERPRATTAAASGTLSVPDLTKAPPQTQPLPPRAEQLQLRGDITYALPSLDLLERGGPGKTRSAANDAVVASLTNVFTEFKVDAQVTGFTRGPTVTRYEVTLGAAVKVERITALAKNIAYAVASPDVRIISPIPGKSAVGIEIPNTDREMVNLGDVLRLADAAEDDHPMLVALGKDVEGGYVMANLAKMPHVLVAGATGSGKSSCINCLITSVMVRATPEDVRMVLVDPKRVELTAYEGIPHLITPIITNPKRAAEALQWVVREMDLRYDDLAAFGYRHIDDFNQAIRDGKIKLPPGSERELSPYPYLLVIVDELADLMMVAPRDVEDSIVRITQLARAAGIHLVLATQRPSVDVVTGLIKANVPSRLAFATSSLADSRVILDQPGAEKLIGKGDGLFLPMGANKPVRLQGAFVTEDEIAGIVQHCKDQMAPVFREDVTVGQKQKKEIDEDIGDDLDLLCQAAELVVSTQFGSTSMLQRKLRVGFAKAGRLMDLMESRGIVGPSEGSKARDVLLKADELDGVLAVIRGEAHP</sequence>
<feature type="region of interest" description="Disordered" evidence="7">
    <location>
        <begin position="1"/>
        <end position="61"/>
    </location>
</feature>
<dbReference type="PROSITE" id="PS50901">
    <property type="entry name" value="FTSK"/>
    <property type="match status" value="1"/>
</dbReference>
<dbReference type="InterPro" id="IPR018541">
    <property type="entry name" value="Ftsk_gamma"/>
</dbReference>
<feature type="transmembrane region" description="Helical" evidence="8">
    <location>
        <begin position="169"/>
        <end position="187"/>
    </location>
</feature>
<accession>A0AAU2JXB4</accession>
<feature type="binding site" evidence="6">
    <location>
        <begin position="591"/>
        <end position="598"/>
    </location>
    <ligand>
        <name>ATP</name>
        <dbReference type="ChEBI" id="CHEBI:30616"/>
    </ligand>
</feature>
<feature type="transmembrane region" description="Helical" evidence="8">
    <location>
        <begin position="102"/>
        <end position="120"/>
    </location>
</feature>
<evidence type="ECO:0000256" key="4">
    <source>
        <dbReference type="ARBA" id="ARBA00023125"/>
    </source>
</evidence>
<dbReference type="EMBL" id="CP108264">
    <property type="protein sequence ID" value="WTU76411.1"/>
    <property type="molecule type" value="Genomic_DNA"/>
</dbReference>
<evidence type="ECO:0000256" key="8">
    <source>
        <dbReference type="SAM" id="Phobius"/>
    </source>
</evidence>
<dbReference type="SUPFAM" id="SSF52540">
    <property type="entry name" value="P-loop containing nucleoside triphosphate hydrolases"/>
    <property type="match status" value="1"/>
</dbReference>
<dbReference type="InterPro" id="IPR050206">
    <property type="entry name" value="FtsK/SpoIIIE/SftA"/>
</dbReference>
<dbReference type="GO" id="GO:0003677">
    <property type="term" value="F:DNA binding"/>
    <property type="evidence" value="ECO:0007669"/>
    <property type="project" value="UniProtKB-KW"/>
</dbReference>
<evidence type="ECO:0000256" key="2">
    <source>
        <dbReference type="ARBA" id="ARBA00022741"/>
    </source>
</evidence>
<dbReference type="InterPro" id="IPR003593">
    <property type="entry name" value="AAA+_ATPase"/>
</dbReference>
<feature type="compositionally biased region" description="Polar residues" evidence="7">
    <location>
        <begin position="1"/>
        <end position="12"/>
    </location>
</feature>
<keyword evidence="4" id="KW-0238">DNA-binding</keyword>
<comment type="similarity">
    <text evidence="1">Belongs to the FtsK/SpoIIIE/SftA family.</text>
</comment>
<dbReference type="Pfam" id="PF01580">
    <property type="entry name" value="FtsK_SpoIIIE"/>
    <property type="match status" value="1"/>
</dbReference>
<evidence type="ECO:0000256" key="1">
    <source>
        <dbReference type="ARBA" id="ARBA00006474"/>
    </source>
</evidence>
<dbReference type="InterPro" id="IPR027417">
    <property type="entry name" value="P-loop_NTPase"/>
</dbReference>
<keyword evidence="8" id="KW-0812">Transmembrane</keyword>
<organism evidence="10">
    <name type="scientific">Streptomyces sp. NBC_00049</name>
    <dbReference type="NCBI Taxonomy" id="2903617"/>
    <lineage>
        <taxon>Bacteria</taxon>
        <taxon>Bacillati</taxon>
        <taxon>Actinomycetota</taxon>
        <taxon>Actinomycetes</taxon>
        <taxon>Kitasatosporales</taxon>
        <taxon>Streptomycetaceae</taxon>
        <taxon>Streptomyces</taxon>
    </lineage>
</organism>
<dbReference type="InterPro" id="IPR036388">
    <property type="entry name" value="WH-like_DNA-bd_sf"/>
</dbReference>
<evidence type="ECO:0000256" key="6">
    <source>
        <dbReference type="PROSITE-ProRule" id="PRU00289"/>
    </source>
</evidence>
<dbReference type="CDD" id="cd01127">
    <property type="entry name" value="TrwB_TraG_TraD_VirD4"/>
    <property type="match status" value="1"/>
</dbReference>
<dbReference type="Gene3D" id="1.10.10.10">
    <property type="entry name" value="Winged helix-like DNA-binding domain superfamily/Winged helix DNA-binding domain"/>
    <property type="match status" value="1"/>
</dbReference>
<dbReference type="Gene3D" id="3.30.980.40">
    <property type="match status" value="1"/>
</dbReference>
<evidence type="ECO:0000256" key="7">
    <source>
        <dbReference type="SAM" id="MobiDB-lite"/>
    </source>
</evidence>
<dbReference type="SUPFAM" id="SSF46785">
    <property type="entry name" value="Winged helix' DNA-binding domain"/>
    <property type="match status" value="1"/>
</dbReference>
<protein>
    <submittedName>
        <fullName evidence="10">DNA translocase FtsK</fullName>
    </submittedName>
</protein>
<feature type="transmembrane region" description="Helical" evidence="8">
    <location>
        <begin position="223"/>
        <end position="247"/>
    </location>
</feature>
<proteinExistence type="inferred from homology"/>
<dbReference type="InterPro" id="IPR002543">
    <property type="entry name" value="FtsK_dom"/>
</dbReference>
<dbReference type="PANTHER" id="PTHR22683">
    <property type="entry name" value="SPORULATION PROTEIN RELATED"/>
    <property type="match status" value="1"/>
</dbReference>
<dbReference type="Gene3D" id="3.40.50.300">
    <property type="entry name" value="P-loop containing nucleotide triphosphate hydrolases"/>
    <property type="match status" value="1"/>
</dbReference>